<evidence type="ECO:0000313" key="13">
    <source>
        <dbReference type="Proteomes" id="UP000219338"/>
    </source>
</evidence>
<evidence type="ECO:0000259" key="10">
    <source>
        <dbReference type="PROSITE" id="PS50235"/>
    </source>
</evidence>
<evidence type="ECO:0000256" key="7">
    <source>
        <dbReference type="PROSITE-ProRule" id="PRU00502"/>
    </source>
</evidence>
<feature type="region of interest" description="Disordered" evidence="8">
    <location>
        <begin position="1222"/>
        <end position="1327"/>
    </location>
</feature>
<dbReference type="GO" id="GO:0004843">
    <property type="term" value="F:cysteine-type deubiquitinase activity"/>
    <property type="evidence" value="ECO:0007669"/>
    <property type="project" value="InterPro"/>
</dbReference>
<feature type="compositionally biased region" description="Basic and acidic residues" evidence="8">
    <location>
        <begin position="1"/>
        <end position="19"/>
    </location>
</feature>
<evidence type="ECO:0000256" key="6">
    <source>
        <dbReference type="ARBA" id="ARBA00023187"/>
    </source>
</evidence>
<evidence type="ECO:0000256" key="4">
    <source>
        <dbReference type="ARBA" id="ARBA00022771"/>
    </source>
</evidence>
<protein>
    <submittedName>
        <fullName evidence="12">Uncharacterized protein</fullName>
    </submittedName>
</protein>
<dbReference type="Pfam" id="PF16335">
    <property type="entry name" value="GtaA_6_Hairpin"/>
    <property type="match status" value="1"/>
</dbReference>
<dbReference type="OMA" id="NINNQWP"/>
<feature type="compositionally biased region" description="Low complexity" evidence="8">
    <location>
        <begin position="1178"/>
        <end position="1194"/>
    </location>
</feature>
<evidence type="ECO:0000259" key="11">
    <source>
        <dbReference type="PROSITE" id="PS50271"/>
    </source>
</evidence>
<evidence type="ECO:0000256" key="8">
    <source>
        <dbReference type="SAM" id="MobiDB-lite"/>
    </source>
</evidence>
<dbReference type="Gene3D" id="1.50.10.10">
    <property type="match status" value="1"/>
</dbReference>
<keyword evidence="13" id="KW-1185">Reference proteome</keyword>
<keyword evidence="6" id="KW-0508">mRNA splicing</keyword>
<keyword evidence="2" id="KW-0479">Metal-binding</keyword>
<dbReference type="STRING" id="47428.A0A284RCA9"/>
<dbReference type="EMBL" id="FUEG01000007">
    <property type="protein sequence ID" value="SJL06406.1"/>
    <property type="molecule type" value="Genomic_DNA"/>
</dbReference>
<evidence type="ECO:0000256" key="5">
    <source>
        <dbReference type="ARBA" id="ARBA00022833"/>
    </source>
</evidence>
<keyword evidence="9" id="KW-0812">Transmembrane</keyword>
<dbReference type="InterPro" id="IPR013083">
    <property type="entry name" value="Znf_RING/FYVE/PHD"/>
</dbReference>
<sequence>MSETPTDERPAKRAKIEENNREEEEEEQEEDEVMDEPVRASDLYLDTINRAALDFDFEKVCSVSTSNINIYGCLVCGKYFQGRGRKSYAYSHSIHDDHHVFINLETTKVYVLPDGYPVSDPSLDDIAYVLHPTFTKSSLPPTPSQPPPTKPAYDLASNAYVPGYVGLNNIKHNDHMNVIIHALLHISPLRDALLLSPTNSKNGTELTRRFSALAKKLWNPRLFKAQVSPHEFLQEVNRASGGKFRLEQQGDPVDFLGWLLNRLHKDLGGTKKKNSSIIFSTFQGQLRVDTQQVVVSGDGEAKPRFDIDREIKSTISPFLFLSIDLPPPPLFQDAIEKNIIPQVSLQSVLAKYDGKTAQESLGNLRRYQCQSLPPYVILHFKRFTKNAFVEEKNPTIVNFPLNGLDLREYLSTPSPKPLLYDLVANVTHESVAGTTRDKINTVWKVHVRAGERWYQIQDLIVEETRKEMIFLGETVLQGLLVMLLSAHFLIFCFICPTLVRSAFFPAALPLAVRSPYFQCYADTHAGNNINNQWPQYWTESRILGWSGWIRIDGSAFQLWGDDAGGTHTNLTSFEVTPTRTIFSIHANTTNVNVTFLSPIEPSDLVLQSLPFSYVYMDVESNDGQQHSIQLYSDITAEWISGDSASLAEWSTTKTDSSTIHKAARQSPLSMQEISNLAEDATVYYAFPLSTDATYETGAAPVVRGDFETNGTLFNTVDTNFRAISDEFVVFGHAVNLNNITSTISSVVWAIGLVRDPVISLYSTGANNSRSSYFWTTYNTVSDAVDFFLSDFSNAKQRAIDLDNKIMSDARQISNNYADLVTLAARQALAVDITVSKDNEGQWNTSDVMTFMGDVGNSRRVNPVEMLYAAFPAYLYFNTTWAGYLLEPLLRYQQSSQYTKNYAAPDLGSSYPSAAGNNNPSIFGAIEDSGNMLIMGWAHARFSGDGSSISRYYDLYKKWADYLVTSTLSPNGYTDADGLANTNMTNLAIKGIIAIKAMSEISQALGRSQDAETYSSTAKSYVEQWQISAGSTGHLLSTYGATADSSSWSLVYNLFADKLLGTELVDSSIYSNQDTFYAHEVDTSGVYGIQYDSSVTNEAKSHWTMFTAGFSNDTTVRDTLISLVHTKAGSNVSAGVFPLTYNPNNGTSISGQASPGQGAMFSLMALRLQNQTVSGGNGSSSNTNKDKSSSSSPSNAGAIVGGVVGGLAVLTVLVFGFFMIQRRQRRKQEDPNDERSAWSSSTRRTPSLILQPYNPYGPSGSEHPLLPLHPGHRFASVESHPRTGHRPSKGQLSSSSGPTAAASTPSLESSSVNQNGRPTSDSNASVQLRSEVENLRRELDEIRARGLYEPPPEYT</sequence>
<dbReference type="Pfam" id="PF02148">
    <property type="entry name" value="zf-UBP"/>
    <property type="match status" value="1"/>
</dbReference>
<feature type="region of interest" description="Disordered" evidence="8">
    <location>
        <begin position="1"/>
        <end position="37"/>
    </location>
</feature>
<reference evidence="13" key="1">
    <citation type="journal article" date="2017" name="Nat. Ecol. Evol.">
        <title>Genome expansion and lineage-specific genetic innovations in the forest pathogenic fungi Armillaria.</title>
        <authorList>
            <person name="Sipos G."/>
            <person name="Prasanna A.N."/>
            <person name="Walter M.C."/>
            <person name="O'Connor E."/>
            <person name="Balint B."/>
            <person name="Krizsan K."/>
            <person name="Kiss B."/>
            <person name="Hess J."/>
            <person name="Varga T."/>
            <person name="Slot J."/>
            <person name="Riley R."/>
            <person name="Boka B."/>
            <person name="Rigling D."/>
            <person name="Barry K."/>
            <person name="Lee J."/>
            <person name="Mihaltcheva S."/>
            <person name="LaButti K."/>
            <person name="Lipzen A."/>
            <person name="Waldron R."/>
            <person name="Moloney N.M."/>
            <person name="Sperisen C."/>
            <person name="Kredics L."/>
            <person name="Vagvoelgyi C."/>
            <person name="Patrignani A."/>
            <person name="Fitzpatrick D."/>
            <person name="Nagy I."/>
            <person name="Doyle S."/>
            <person name="Anderson J.B."/>
            <person name="Grigoriev I.V."/>
            <person name="Gueldener U."/>
            <person name="Muensterkoetter M."/>
            <person name="Nagy L.G."/>
        </authorList>
    </citation>
    <scope>NUCLEOTIDE SEQUENCE [LARGE SCALE GENOMIC DNA]</scope>
    <source>
        <strain evidence="13">C18/9</strain>
    </source>
</reference>
<accession>A0A284RCA9</accession>
<dbReference type="InterPro" id="IPR028889">
    <property type="entry name" value="USP"/>
</dbReference>
<feature type="compositionally biased region" description="Polar residues" evidence="8">
    <location>
        <begin position="1306"/>
        <end position="1327"/>
    </location>
</feature>
<dbReference type="InterPro" id="IPR012341">
    <property type="entry name" value="6hp_glycosidase-like_sf"/>
</dbReference>
<dbReference type="CDD" id="cd02669">
    <property type="entry name" value="Peptidase_C19M"/>
    <property type="match status" value="1"/>
</dbReference>
<dbReference type="Pfam" id="PF00443">
    <property type="entry name" value="UCH"/>
    <property type="match status" value="1"/>
</dbReference>
<dbReference type="PANTHER" id="PTHR31987:SF1">
    <property type="entry name" value="GLUTAMINASE A"/>
    <property type="match status" value="1"/>
</dbReference>
<keyword evidence="9" id="KW-1133">Transmembrane helix</keyword>
<keyword evidence="3" id="KW-0747">Spliceosome</keyword>
<keyword evidence="4 7" id="KW-0863">Zinc-finger</keyword>
<keyword evidence="9" id="KW-0472">Membrane</keyword>
<proteinExistence type="predicted"/>
<dbReference type="InterPro" id="IPR001394">
    <property type="entry name" value="Peptidase_C19_UCH"/>
</dbReference>
<evidence type="ECO:0000256" key="3">
    <source>
        <dbReference type="ARBA" id="ARBA00022728"/>
    </source>
</evidence>
<dbReference type="InterPro" id="IPR052743">
    <property type="entry name" value="Glutaminase_GtaA"/>
</dbReference>
<feature type="compositionally biased region" description="Low complexity" evidence="8">
    <location>
        <begin position="1292"/>
        <end position="1305"/>
    </location>
</feature>
<keyword evidence="5" id="KW-0862">Zinc</keyword>
<evidence type="ECO:0000313" key="12">
    <source>
        <dbReference type="EMBL" id="SJL06406.1"/>
    </source>
</evidence>
<dbReference type="InterPro" id="IPR008928">
    <property type="entry name" value="6-hairpin_glycosidase_sf"/>
</dbReference>
<dbReference type="Pfam" id="PF17168">
    <property type="entry name" value="DUF5127"/>
    <property type="match status" value="1"/>
</dbReference>
<dbReference type="PROSITE" id="PS50271">
    <property type="entry name" value="ZF_UBP"/>
    <property type="match status" value="1"/>
</dbReference>
<dbReference type="InterPro" id="IPR032514">
    <property type="entry name" value="GtaA_central"/>
</dbReference>
<dbReference type="GO" id="GO:0005681">
    <property type="term" value="C:spliceosomal complex"/>
    <property type="evidence" value="ECO:0007669"/>
    <property type="project" value="UniProtKB-KW"/>
</dbReference>
<dbReference type="Gene3D" id="3.90.70.10">
    <property type="entry name" value="Cysteine proteinases"/>
    <property type="match status" value="1"/>
</dbReference>
<dbReference type="GO" id="GO:0005975">
    <property type="term" value="P:carbohydrate metabolic process"/>
    <property type="evidence" value="ECO:0007669"/>
    <property type="project" value="InterPro"/>
</dbReference>
<name>A0A284RCA9_ARMOS</name>
<dbReference type="OrthoDB" id="10263353at2759"/>
<dbReference type="Proteomes" id="UP000219338">
    <property type="component" value="Unassembled WGS sequence"/>
</dbReference>
<dbReference type="Gene3D" id="1.20.5.510">
    <property type="entry name" value="Single helix bin"/>
    <property type="match status" value="1"/>
</dbReference>
<dbReference type="SUPFAM" id="SSF57850">
    <property type="entry name" value="RING/U-box"/>
    <property type="match status" value="1"/>
</dbReference>
<dbReference type="InterPro" id="IPR038765">
    <property type="entry name" value="Papain-like_cys_pep_sf"/>
</dbReference>
<dbReference type="GO" id="GO:0008270">
    <property type="term" value="F:zinc ion binding"/>
    <property type="evidence" value="ECO:0007669"/>
    <property type="project" value="UniProtKB-KW"/>
</dbReference>
<dbReference type="PROSITE" id="PS50235">
    <property type="entry name" value="USP_3"/>
    <property type="match status" value="1"/>
</dbReference>
<feature type="compositionally biased region" description="Acidic residues" evidence="8">
    <location>
        <begin position="20"/>
        <end position="35"/>
    </location>
</feature>
<dbReference type="InterPro" id="IPR033809">
    <property type="entry name" value="USP39"/>
</dbReference>
<feature type="domain" description="USP" evidence="10">
    <location>
        <begin position="165"/>
        <end position="487"/>
    </location>
</feature>
<feature type="domain" description="UBP-type" evidence="11">
    <location>
        <begin position="40"/>
        <end position="137"/>
    </location>
</feature>
<organism evidence="12 13">
    <name type="scientific">Armillaria ostoyae</name>
    <name type="common">Armillaria root rot fungus</name>
    <dbReference type="NCBI Taxonomy" id="47428"/>
    <lineage>
        <taxon>Eukaryota</taxon>
        <taxon>Fungi</taxon>
        <taxon>Dikarya</taxon>
        <taxon>Basidiomycota</taxon>
        <taxon>Agaricomycotina</taxon>
        <taxon>Agaricomycetes</taxon>
        <taxon>Agaricomycetidae</taxon>
        <taxon>Agaricales</taxon>
        <taxon>Marasmiineae</taxon>
        <taxon>Physalacriaceae</taxon>
        <taxon>Armillaria</taxon>
    </lineage>
</organism>
<evidence type="ECO:0000256" key="1">
    <source>
        <dbReference type="ARBA" id="ARBA00022664"/>
    </source>
</evidence>
<dbReference type="SUPFAM" id="SSF54001">
    <property type="entry name" value="Cysteine proteinases"/>
    <property type="match status" value="1"/>
</dbReference>
<dbReference type="SMART" id="SM00290">
    <property type="entry name" value="ZnF_UBP"/>
    <property type="match status" value="1"/>
</dbReference>
<dbReference type="GO" id="GO:0016579">
    <property type="term" value="P:protein deubiquitination"/>
    <property type="evidence" value="ECO:0007669"/>
    <property type="project" value="InterPro"/>
</dbReference>
<feature type="compositionally biased region" description="Basic and acidic residues" evidence="8">
    <location>
        <begin position="1226"/>
        <end position="1235"/>
    </location>
</feature>
<evidence type="ECO:0000256" key="9">
    <source>
        <dbReference type="SAM" id="Phobius"/>
    </source>
</evidence>
<dbReference type="PANTHER" id="PTHR31987">
    <property type="entry name" value="GLUTAMINASE A-RELATED"/>
    <property type="match status" value="1"/>
</dbReference>
<dbReference type="Gene3D" id="3.30.40.10">
    <property type="entry name" value="Zinc/RING finger domain, C3HC4 (zinc finger)"/>
    <property type="match status" value="1"/>
</dbReference>
<feature type="transmembrane region" description="Helical" evidence="9">
    <location>
        <begin position="1195"/>
        <end position="1219"/>
    </location>
</feature>
<evidence type="ECO:0000256" key="2">
    <source>
        <dbReference type="ARBA" id="ARBA00022723"/>
    </source>
</evidence>
<dbReference type="InterPro" id="IPR001607">
    <property type="entry name" value="Znf_UBP"/>
</dbReference>
<gene>
    <name evidence="12" type="ORF">ARMOST_09742</name>
</gene>
<keyword evidence="1" id="KW-0507">mRNA processing</keyword>
<dbReference type="InterPro" id="IPR033433">
    <property type="entry name" value="GtaA_N"/>
</dbReference>
<feature type="region of interest" description="Disordered" evidence="8">
    <location>
        <begin position="1171"/>
        <end position="1194"/>
    </location>
</feature>
<dbReference type="GO" id="GO:0000245">
    <property type="term" value="P:spliceosomal complex assembly"/>
    <property type="evidence" value="ECO:0007669"/>
    <property type="project" value="InterPro"/>
</dbReference>
<dbReference type="SUPFAM" id="SSF48208">
    <property type="entry name" value="Six-hairpin glycosidases"/>
    <property type="match status" value="1"/>
</dbReference>